<comment type="caution">
    <text evidence="3">The sequence shown here is derived from an EMBL/GenBank/DDBJ whole genome shotgun (WGS) entry which is preliminary data.</text>
</comment>
<accession>A0A396H3M2</accession>
<feature type="chain" id="PRO_5017309732" evidence="1">
    <location>
        <begin position="20"/>
        <end position="66"/>
    </location>
</feature>
<feature type="domain" description="Late nodulin" evidence="2">
    <location>
        <begin position="1"/>
        <end position="49"/>
    </location>
</feature>
<dbReference type="AlphaFoldDB" id="A0A396H3M2"/>
<dbReference type="InterPro" id="IPR009810">
    <property type="entry name" value="Nodulin_late_dom"/>
</dbReference>
<dbReference type="GO" id="GO:0046872">
    <property type="term" value="F:metal ion binding"/>
    <property type="evidence" value="ECO:0007669"/>
    <property type="project" value="InterPro"/>
</dbReference>
<feature type="signal peptide" evidence="1">
    <location>
        <begin position="1"/>
        <end position="19"/>
    </location>
</feature>
<evidence type="ECO:0000313" key="3">
    <source>
        <dbReference type="EMBL" id="RHN45527.1"/>
    </source>
</evidence>
<name>A0A396H3M2_MEDTR</name>
<evidence type="ECO:0000259" key="2">
    <source>
        <dbReference type="Pfam" id="PF07127"/>
    </source>
</evidence>
<dbReference type="Gramene" id="rna39884">
    <property type="protein sequence ID" value="RHN45527.1"/>
    <property type="gene ID" value="gene39884"/>
</dbReference>
<sequence>MFVYNMILFVSLFLVVVDGEKECACVADCIYKYPTLRDLVVKCIEGYCKAILYRKDSLTVKLSSES</sequence>
<reference evidence="4" key="1">
    <citation type="journal article" date="2018" name="Nat. Plants">
        <title>Whole-genome landscape of Medicago truncatula symbiotic genes.</title>
        <authorList>
            <person name="Pecrix Y."/>
            <person name="Staton S.E."/>
            <person name="Sallet E."/>
            <person name="Lelandais-Briere C."/>
            <person name="Moreau S."/>
            <person name="Carrere S."/>
            <person name="Blein T."/>
            <person name="Jardinaud M.F."/>
            <person name="Latrasse D."/>
            <person name="Zouine M."/>
            <person name="Zahm M."/>
            <person name="Kreplak J."/>
            <person name="Mayjonade B."/>
            <person name="Satge C."/>
            <person name="Perez M."/>
            <person name="Cauet S."/>
            <person name="Marande W."/>
            <person name="Chantry-Darmon C."/>
            <person name="Lopez-Roques C."/>
            <person name="Bouchez O."/>
            <person name="Berard A."/>
            <person name="Debelle F."/>
            <person name="Munos S."/>
            <person name="Bendahmane A."/>
            <person name="Berges H."/>
            <person name="Niebel A."/>
            <person name="Buitink J."/>
            <person name="Frugier F."/>
            <person name="Benhamed M."/>
            <person name="Crespi M."/>
            <person name="Gouzy J."/>
            <person name="Gamas P."/>
        </authorList>
    </citation>
    <scope>NUCLEOTIDE SEQUENCE [LARGE SCALE GENOMIC DNA]</scope>
    <source>
        <strain evidence="4">cv. Jemalong A17</strain>
    </source>
</reference>
<gene>
    <name evidence="3" type="ORF">MtrunA17_Chr7g0232231</name>
</gene>
<evidence type="ECO:0000256" key="1">
    <source>
        <dbReference type="SAM" id="SignalP"/>
    </source>
</evidence>
<keyword evidence="1" id="KW-0732">Signal</keyword>
<organism evidence="3 4">
    <name type="scientific">Medicago truncatula</name>
    <name type="common">Barrel medic</name>
    <name type="synonym">Medicago tribuloides</name>
    <dbReference type="NCBI Taxonomy" id="3880"/>
    <lineage>
        <taxon>Eukaryota</taxon>
        <taxon>Viridiplantae</taxon>
        <taxon>Streptophyta</taxon>
        <taxon>Embryophyta</taxon>
        <taxon>Tracheophyta</taxon>
        <taxon>Spermatophyta</taxon>
        <taxon>Magnoliopsida</taxon>
        <taxon>eudicotyledons</taxon>
        <taxon>Gunneridae</taxon>
        <taxon>Pentapetalae</taxon>
        <taxon>rosids</taxon>
        <taxon>fabids</taxon>
        <taxon>Fabales</taxon>
        <taxon>Fabaceae</taxon>
        <taxon>Papilionoideae</taxon>
        <taxon>50 kb inversion clade</taxon>
        <taxon>NPAAA clade</taxon>
        <taxon>Hologalegina</taxon>
        <taxon>IRL clade</taxon>
        <taxon>Trifolieae</taxon>
        <taxon>Medicago</taxon>
    </lineage>
</organism>
<proteinExistence type="predicted"/>
<dbReference type="EMBL" id="PSQE01000007">
    <property type="protein sequence ID" value="RHN45527.1"/>
    <property type="molecule type" value="Genomic_DNA"/>
</dbReference>
<evidence type="ECO:0000313" key="4">
    <source>
        <dbReference type="Proteomes" id="UP000265566"/>
    </source>
</evidence>
<dbReference type="Pfam" id="PF07127">
    <property type="entry name" value="Nodulin_late"/>
    <property type="match status" value="1"/>
</dbReference>
<protein>
    <submittedName>
        <fullName evidence="3">Putative Late nodulin</fullName>
    </submittedName>
</protein>
<dbReference type="Proteomes" id="UP000265566">
    <property type="component" value="Chromosome 7"/>
</dbReference>